<sequence length="286" mass="29086">MPLDETHVDDDVLALLALGEDVGTPDERAHVARCERCAAEVAALGQVALLAKESRDALVAPAPHVWDRVAAELHLGAGGRVGAGEPEPPTSVPVLSTPVPSVPVSSGPVSSASAPAPVSSAGAGAVGTDSSEQGADVVPLTRRRTPWAWVAGAAAAGLVIGGAGVGWVASRDDDRAEVVASAALEPLPGWDAEGTARVEVQRDGERVLVVDVADGHADDGFREVWLLRPDVSGLVSLGTLTGDSGRFDLPPGLDLDDFSVVDVSLEPFDGDPAHSGDSIVRGPLEA</sequence>
<dbReference type="AlphaFoldDB" id="A0A510V0R4"/>
<proteinExistence type="predicted"/>
<keyword evidence="5" id="KW-1185">Reference proteome</keyword>
<dbReference type="InterPro" id="IPR018764">
    <property type="entry name" value="RskA_C"/>
</dbReference>
<dbReference type="RefSeq" id="WP_146807746.1">
    <property type="nucleotide sequence ID" value="NZ_BJUA01000026.1"/>
</dbReference>
<feature type="region of interest" description="Disordered" evidence="1">
    <location>
        <begin position="98"/>
        <end position="136"/>
    </location>
</feature>
<dbReference type="OrthoDB" id="4328740at2"/>
<name>A0A510V0R4_9CELL</name>
<feature type="domain" description="Anti-sigma K factor RskA C-terminal" evidence="3">
    <location>
        <begin position="151"/>
        <end position="277"/>
    </location>
</feature>
<feature type="compositionally biased region" description="Low complexity" evidence="1">
    <location>
        <begin position="98"/>
        <end position="131"/>
    </location>
</feature>
<gene>
    <name evidence="4" type="ORF">CPE01_31240</name>
</gene>
<evidence type="ECO:0000256" key="2">
    <source>
        <dbReference type="SAM" id="Phobius"/>
    </source>
</evidence>
<evidence type="ECO:0000313" key="5">
    <source>
        <dbReference type="Proteomes" id="UP000321386"/>
    </source>
</evidence>
<keyword evidence="2" id="KW-1133">Transmembrane helix</keyword>
<accession>A0A510V0R4</accession>
<dbReference type="EMBL" id="BJUA01000026">
    <property type="protein sequence ID" value="GEK19391.1"/>
    <property type="molecule type" value="Genomic_DNA"/>
</dbReference>
<comment type="caution">
    <text evidence="4">The sequence shown here is derived from an EMBL/GenBank/DDBJ whole genome shotgun (WGS) entry which is preliminary data.</text>
</comment>
<dbReference type="Proteomes" id="UP000321386">
    <property type="component" value="Unassembled WGS sequence"/>
</dbReference>
<protein>
    <recommendedName>
        <fullName evidence="3">Anti-sigma K factor RskA C-terminal domain-containing protein</fullName>
    </recommendedName>
</protein>
<evidence type="ECO:0000313" key="4">
    <source>
        <dbReference type="EMBL" id="GEK19391.1"/>
    </source>
</evidence>
<keyword evidence="2" id="KW-0812">Transmembrane</keyword>
<dbReference type="Pfam" id="PF10099">
    <property type="entry name" value="RskA_C"/>
    <property type="match status" value="1"/>
</dbReference>
<feature type="transmembrane region" description="Helical" evidence="2">
    <location>
        <begin position="147"/>
        <end position="169"/>
    </location>
</feature>
<reference evidence="4 5" key="1">
    <citation type="submission" date="2019-07" db="EMBL/GenBank/DDBJ databases">
        <title>Whole genome shotgun sequence of Cellulomonas persica NBRC 101101.</title>
        <authorList>
            <person name="Hosoyama A."/>
            <person name="Uohara A."/>
            <person name="Ohji S."/>
            <person name="Ichikawa N."/>
        </authorList>
    </citation>
    <scope>NUCLEOTIDE SEQUENCE [LARGE SCALE GENOMIC DNA]</scope>
    <source>
        <strain evidence="4 5">NBRC 101101</strain>
    </source>
</reference>
<organism evidence="4 5">
    <name type="scientific">Cellulomonas persica</name>
    <dbReference type="NCBI Taxonomy" id="76861"/>
    <lineage>
        <taxon>Bacteria</taxon>
        <taxon>Bacillati</taxon>
        <taxon>Actinomycetota</taxon>
        <taxon>Actinomycetes</taxon>
        <taxon>Micrococcales</taxon>
        <taxon>Cellulomonadaceae</taxon>
        <taxon>Cellulomonas</taxon>
    </lineage>
</organism>
<evidence type="ECO:0000259" key="3">
    <source>
        <dbReference type="Pfam" id="PF10099"/>
    </source>
</evidence>
<dbReference type="GO" id="GO:0005886">
    <property type="term" value="C:plasma membrane"/>
    <property type="evidence" value="ECO:0007669"/>
    <property type="project" value="InterPro"/>
</dbReference>
<keyword evidence="2" id="KW-0472">Membrane</keyword>
<evidence type="ECO:0000256" key="1">
    <source>
        <dbReference type="SAM" id="MobiDB-lite"/>
    </source>
</evidence>